<dbReference type="EMBL" id="VMBG01000002">
    <property type="protein sequence ID" value="TSJ76798.1"/>
    <property type="molecule type" value="Genomic_DNA"/>
</dbReference>
<dbReference type="Gene3D" id="2.160.20.10">
    <property type="entry name" value="Single-stranded right-handed beta-helix, Pectin lyase-like"/>
    <property type="match status" value="3"/>
</dbReference>
<accession>A0A556QJJ2</accession>
<feature type="domain" description="Right handed beta helix" evidence="2">
    <location>
        <begin position="605"/>
        <end position="677"/>
    </location>
</feature>
<dbReference type="Pfam" id="PF13229">
    <property type="entry name" value="Beta_helix"/>
    <property type="match status" value="1"/>
</dbReference>
<dbReference type="Proteomes" id="UP000315648">
    <property type="component" value="Unassembled WGS sequence"/>
</dbReference>
<gene>
    <name evidence="3" type="ORF">FPL22_11795</name>
</gene>
<keyword evidence="4" id="KW-1185">Reference proteome</keyword>
<dbReference type="OrthoDB" id="9807299at2"/>
<dbReference type="InterPro" id="IPR012334">
    <property type="entry name" value="Pectin_lyas_fold"/>
</dbReference>
<dbReference type="SMART" id="SM00710">
    <property type="entry name" value="PbH1"/>
    <property type="match status" value="7"/>
</dbReference>
<evidence type="ECO:0000313" key="4">
    <source>
        <dbReference type="Proteomes" id="UP000315648"/>
    </source>
</evidence>
<evidence type="ECO:0000313" key="3">
    <source>
        <dbReference type="EMBL" id="TSJ76798.1"/>
    </source>
</evidence>
<dbReference type="InterPro" id="IPR006626">
    <property type="entry name" value="PbH1"/>
</dbReference>
<dbReference type="InterPro" id="IPR039448">
    <property type="entry name" value="Beta_helix"/>
</dbReference>
<name>A0A556QJJ2_9BACT</name>
<sequence length="805" mass="86668">MRLPFPLLALGFLFLAPCASAATRTVAYEWDTAAYFKARQNNTGSRVVLDQVDNRLRVTVPPGAPADGYYNFLLTPANTIVSGKQYTAVVTFEISTPTTYPGRFYLFARNTAGENHDIWQQWIGDAGSPRTISVPLDLPSVEGGGWTLHLGMHGPGSIIFDRLVIYEGIETAAVPATTGGTAVSTLPPGVTPSTGFVPFTLDPPAGKTPLTLSLANYKFIPDSKDAAVTNALQFQQALKDCRTQRATVLVIPPGTYRFAGPRSITFDGLEDLTIDGQGAVFIIQELARDGGAFVVRNCTRTVIKNLVIDWDWNAQPIASLGVVSNLSADKKQCDITFPDLDAAQTAVTRATPWKSMTAMDPVTLVRTAAHDPVTMRALTNGYKVPPGTTFAAGSAGNVLRVTFPSPATLRNGQAYFIRHLYYEMGAFKVSDSSHLAFDAVTIRSIPGMGWVFLGSTHHVTLTNCHIKRAPGSRTPLTTAADGIHIGESQGNFIIRDCTFTGMGDDVINLHDNCYQGELVRDPSDSAKLTLINCKSHNLRMVAGDHLQFYDADYANLNRSSAPVTRQVATYTTDNKTGLTRITFTSALPEPLSARAIVRNTRFKTTNVLIANCAFEYTNGRGILLSTHGTTVENCKFTHVAGAPIRLETNITQPHWSEGHGASNILIRNNVFDENNQSINSKGAIIWGGVTLPWGPSDTALFDTVTIENNRFVNCPGPAVFLSNSANVVVRGNRIEHTRVIPGATPFASTLHIARSSGLALGGNTWTHSVEPANGYGIVYDPATVKNFSAATNVVNAPVPPATGAR</sequence>
<feature type="chain" id="PRO_5021784586" evidence="1">
    <location>
        <begin position="22"/>
        <end position="805"/>
    </location>
</feature>
<keyword evidence="1" id="KW-0732">Signal</keyword>
<protein>
    <submittedName>
        <fullName evidence="3">Right-handed parallel beta-helix repeat-containing protein</fullName>
    </submittedName>
</protein>
<comment type="caution">
    <text evidence="3">The sequence shown here is derived from an EMBL/GenBank/DDBJ whole genome shotgun (WGS) entry which is preliminary data.</text>
</comment>
<dbReference type="InterPro" id="IPR011050">
    <property type="entry name" value="Pectin_lyase_fold/virulence"/>
</dbReference>
<reference evidence="3 4" key="1">
    <citation type="submission" date="2019-07" db="EMBL/GenBank/DDBJ databases">
        <title>Description of 53C-WASEF.</title>
        <authorList>
            <person name="Pitt A."/>
            <person name="Hahn M.W."/>
        </authorList>
    </citation>
    <scope>NUCLEOTIDE SEQUENCE [LARGE SCALE GENOMIC DNA]</scope>
    <source>
        <strain evidence="3 4">53C-WASEF</strain>
    </source>
</reference>
<dbReference type="AlphaFoldDB" id="A0A556QJJ2"/>
<dbReference type="SUPFAM" id="SSF51126">
    <property type="entry name" value="Pectin lyase-like"/>
    <property type="match status" value="1"/>
</dbReference>
<dbReference type="RefSeq" id="WP_144230580.1">
    <property type="nucleotide sequence ID" value="NZ_CBCRVV010000009.1"/>
</dbReference>
<evidence type="ECO:0000256" key="1">
    <source>
        <dbReference type="SAM" id="SignalP"/>
    </source>
</evidence>
<organism evidence="3 4">
    <name type="scientific">Rariglobus hedericola</name>
    <dbReference type="NCBI Taxonomy" id="2597822"/>
    <lineage>
        <taxon>Bacteria</taxon>
        <taxon>Pseudomonadati</taxon>
        <taxon>Verrucomicrobiota</taxon>
        <taxon>Opitutia</taxon>
        <taxon>Opitutales</taxon>
        <taxon>Opitutaceae</taxon>
        <taxon>Rariglobus</taxon>
    </lineage>
</organism>
<proteinExistence type="predicted"/>
<evidence type="ECO:0000259" key="2">
    <source>
        <dbReference type="Pfam" id="PF13229"/>
    </source>
</evidence>
<feature type="signal peptide" evidence="1">
    <location>
        <begin position="1"/>
        <end position="21"/>
    </location>
</feature>